<dbReference type="GO" id="GO:0000776">
    <property type="term" value="C:kinetochore"/>
    <property type="evidence" value="ECO:0007669"/>
    <property type="project" value="InterPro"/>
</dbReference>
<comment type="similarity">
    <text evidence="2">Belongs to the CENP-C/MIF2 family.</text>
</comment>
<protein>
    <submittedName>
        <fullName evidence="5">Uncharacterized protein</fullName>
    </submittedName>
</protein>
<feature type="compositionally biased region" description="Polar residues" evidence="4">
    <location>
        <begin position="835"/>
        <end position="846"/>
    </location>
</feature>
<evidence type="ECO:0000256" key="1">
    <source>
        <dbReference type="ARBA" id="ARBA00004123"/>
    </source>
</evidence>
<comment type="caution">
    <text evidence="5">The sequence shown here is derived from an EMBL/GenBank/DDBJ whole genome shotgun (WGS) entry which is preliminary data.</text>
</comment>
<dbReference type="GO" id="GO:0051382">
    <property type="term" value="P:kinetochore assembly"/>
    <property type="evidence" value="ECO:0007669"/>
    <property type="project" value="InterPro"/>
</dbReference>
<gene>
    <name evidence="5" type="ORF">Vretimale_16150</name>
</gene>
<feature type="region of interest" description="Disordered" evidence="4">
    <location>
        <begin position="386"/>
        <end position="411"/>
    </location>
</feature>
<dbReference type="PANTHER" id="PTHR16684:SF11">
    <property type="entry name" value="CENTROMERE PROTEIN C"/>
    <property type="match status" value="1"/>
</dbReference>
<name>A0A8J4GQH3_9CHLO</name>
<evidence type="ECO:0000256" key="3">
    <source>
        <dbReference type="ARBA" id="ARBA00023242"/>
    </source>
</evidence>
<feature type="compositionally biased region" description="Low complexity" evidence="4">
    <location>
        <begin position="735"/>
        <end position="746"/>
    </location>
</feature>
<evidence type="ECO:0000256" key="2">
    <source>
        <dbReference type="ARBA" id="ARBA00010291"/>
    </source>
</evidence>
<feature type="region of interest" description="Disordered" evidence="4">
    <location>
        <begin position="525"/>
        <end position="545"/>
    </location>
</feature>
<accession>A0A8J4GQH3</accession>
<feature type="region of interest" description="Disordered" evidence="4">
    <location>
        <begin position="1092"/>
        <end position="1123"/>
    </location>
</feature>
<sequence length="1123" mass="116735">MDEPARAFTVIRHPNKPGSGRQLTHRSFALTTRHADALVVAIRQKYSHSGGAQPADGCKLLVTSSATGLVSPKKDDTNLSQEQNKAPQQFVALGAPAQATSDIAQYQCLDAREGSGQHLRVRVITVRRMGSGRNITPREFPLSVTLPPLRRTVASSPMQPKQSTEPSTSGALELQQLQPTGLPSQLEAATAMPLTLRIPSIEDLIAIALELGTPRREAASGAQKAPASQHESALCMDVRRSGGASQHINTQLRTAGLAGQSRLADAQTPVPECAAGPSRIARSLQQRPELYACTPIEGVPERISWSRTPGNVVAGTAKLMPQDSRQQRTFSISKDVTPVEGVPERLLKRRRVSLVPQMQLPLAAAYTSSGGGAYGSLGGARTQPTAFKEGSGLRPGVVGATEESKTDEHLAEDGDPRAVEAAYDFTGAVSAALEQLQAIACSTAADADATAACSHGISSGDAKPEDTGTDICAGEFPIRNDVPEDAEQEDFAAAASAAARSALERLQALAYVTAPDALENEATVRNVSHTSPSIRSEPSGASTQCTPAAVKIKRLAIAVEEMVHQVTETLKGLPSAVAHSLLPSGLPPHPPSVARHLAASASAKGPTDGSCGRVTASADQTYAPDGQPGSADIIHRARIGALAFPSRTPSPMGGVRWPPILQGPEPQLASGCTNGEDMFTPPIGGTQVYLAGDFTTPAAIAAGATRCASAKLRATAAGPSLVETATSPFQIGDLPTPAAASASPFSADDRCGTEESEESAGAMLREGHEISPGQHCGGSPDYSNDGLAGHGDNQSAQQCGGEDEGLSTSDSEERNGGGSPTQSSSLSSEQVSGDTMGQSEGESAETSGDESPESSGDSPEHIRDDRSPGARGANGAIGLATPAGLHHLSVTGDGVPPRSAGVHEPEPTKILASVLRHDYDRWDAEDDDLAAEVVMSLPELPDEPEQPLPPKAASQGLAKSANTQGSAGKSSQSAAAQQQRAPATTAPGTGVSEPTRLAAEASASAAAAQRPAAAAGSPGHRTSKGRVSKREYCALGRRKSLVAANIGLVIDEKGTRRSTRTRVRPLEYWRGEGKSYGRDYNTMPTVTSIMMRTPEPQWPLPSGKAEKKKRKARTKEAYDASNE</sequence>
<feature type="compositionally biased region" description="Basic and acidic residues" evidence="4">
    <location>
        <begin position="858"/>
        <end position="868"/>
    </location>
</feature>
<keyword evidence="3" id="KW-0539">Nucleus</keyword>
<evidence type="ECO:0000313" key="5">
    <source>
        <dbReference type="EMBL" id="GIM12958.1"/>
    </source>
</evidence>
<dbReference type="GO" id="GO:0005634">
    <property type="term" value="C:nucleus"/>
    <property type="evidence" value="ECO:0007669"/>
    <property type="project" value="UniProtKB-SubCell"/>
</dbReference>
<evidence type="ECO:0000313" key="6">
    <source>
        <dbReference type="Proteomes" id="UP000722791"/>
    </source>
</evidence>
<comment type="subcellular location">
    <subcellularLocation>
        <location evidence="1">Nucleus</location>
    </subcellularLocation>
</comment>
<dbReference type="GO" id="GO:0019237">
    <property type="term" value="F:centromeric DNA binding"/>
    <property type="evidence" value="ECO:0007669"/>
    <property type="project" value="InterPro"/>
</dbReference>
<feature type="compositionally biased region" description="Low complexity" evidence="4">
    <location>
        <begin position="963"/>
        <end position="990"/>
    </location>
</feature>
<dbReference type="GO" id="GO:0051315">
    <property type="term" value="P:attachment of mitotic spindle microtubules to kinetochore"/>
    <property type="evidence" value="ECO:0007669"/>
    <property type="project" value="TreeGrafter"/>
</dbReference>
<feature type="region of interest" description="Disordered" evidence="4">
    <location>
        <begin position="933"/>
        <end position="1031"/>
    </location>
</feature>
<feature type="compositionally biased region" description="Basic and acidic residues" evidence="4">
    <location>
        <begin position="1114"/>
        <end position="1123"/>
    </location>
</feature>
<reference evidence="5" key="1">
    <citation type="journal article" date="2021" name="Proc. Natl. Acad. Sci. U.S.A.">
        <title>Three genomes in the algal genus Volvox reveal the fate of a haploid sex-determining region after a transition to homothallism.</title>
        <authorList>
            <person name="Yamamoto K."/>
            <person name="Hamaji T."/>
            <person name="Kawai-Toyooka H."/>
            <person name="Matsuzaki R."/>
            <person name="Takahashi F."/>
            <person name="Nishimura Y."/>
            <person name="Kawachi M."/>
            <person name="Noguchi H."/>
            <person name="Minakuchi Y."/>
            <person name="Umen J.G."/>
            <person name="Toyoda A."/>
            <person name="Nozaki H."/>
        </authorList>
    </citation>
    <scope>NUCLEOTIDE SEQUENCE</scope>
    <source>
        <strain evidence="5">NIES-3785</strain>
    </source>
</reference>
<dbReference type="Proteomes" id="UP000722791">
    <property type="component" value="Unassembled WGS sequence"/>
</dbReference>
<dbReference type="GO" id="GO:0051455">
    <property type="term" value="P:spindle attachment to meiosis I kinetochore"/>
    <property type="evidence" value="ECO:0007669"/>
    <property type="project" value="TreeGrafter"/>
</dbReference>
<feature type="compositionally biased region" description="Basic and acidic residues" evidence="4">
    <location>
        <begin position="402"/>
        <end position="411"/>
    </location>
</feature>
<dbReference type="EMBL" id="BNCQ01000046">
    <property type="protein sequence ID" value="GIM12958.1"/>
    <property type="molecule type" value="Genomic_DNA"/>
</dbReference>
<dbReference type="InterPro" id="IPR028386">
    <property type="entry name" value="CENP-C/Mif2/cnp3"/>
</dbReference>
<dbReference type="AlphaFoldDB" id="A0A8J4GQH3"/>
<dbReference type="PANTHER" id="PTHR16684">
    <property type="entry name" value="CENTROMERE PROTEIN C"/>
    <property type="match status" value="1"/>
</dbReference>
<feature type="compositionally biased region" description="Low complexity" evidence="4">
    <location>
        <begin position="998"/>
        <end position="1017"/>
    </location>
</feature>
<feature type="region of interest" description="Disordered" evidence="4">
    <location>
        <begin position="728"/>
        <end position="907"/>
    </location>
</feature>
<feature type="compositionally biased region" description="Low complexity" evidence="4">
    <location>
        <begin position="820"/>
        <end position="833"/>
    </location>
</feature>
<organism evidence="5 6">
    <name type="scientific">Volvox reticuliferus</name>
    <dbReference type="NCBI Taxonomy" id="1737510"/>
    <lineage>
        <taxon>Eukaryota</taxon>
        <taxon>Viridiplantae</taxon>
        <taxon>Chlorophyta</taxon>
        <taxon>core chlorophytes</taxon>
        <taxon>Chlorophyceae</taxon>
        <taxon>CS clade</taxon>
        <taxon>Chlamydomonadales</taxon>
        <taxon>Volvocaceae</taxon>
        <taxon>Volvox</taxon>
    </lineage>
</organism>
<evidence type="ECO:0000256" key="4">
    <source>
        <dbReference type="SAM" id="MobiDB-lite"/>
    </source>
</evidence>
<proteinExistence type="inferred from homology"/>